<feature type="compositionally biased region" description="Low complexity" evidence="2">
    <location>
        <begin position="810"/>
        <end position="827"/>
    </location>
</feature>
<reference evidence="4 5" key="1">
    <citation type="submission" date="2019-11" db="EMBL/GenBank/DDBJ databases">
        <title>Strigops habroptila (kakapo) genome, bStrHab1, primary haplotype, v2.</title>
        <authorList>
            <person name="Jarvis E.D."/>
            <person name="Howard J."/>
            <person name="Rhie A."/>
            <person name="Phillippy A."/>
            <person name="Korlach J."/>
            <person name="Digby A."/>
            <person name="Iorns D."/>
            <person name="Eason D."/>
            <person name="Robertson B."/>
            <person name="Raemaekers T."/>
            <person name="Howe K."/>
            <person name="Lewin H."/>
            <person name="Damas J."/>
            <person name="Hastie A."/>
            <person name="Tracey A."/>
            <person name="Chow W."/>
            <person name="Fedrigo O."/>
        </authorList>
    </citation>
    <scope>NUCLEOTIDE SEQUENCE [LARGE SCALE GENOMIC DNA]</scope>
</reference>
<keyword evidence="1" id="KW-0175">Coiled coil</keyword>
<dbReference type="PANTHER" id="PTHR21510:SF16">
    <property type="entry name" value="PROTEIN AKNAD1"/>
    <property type="match status" value="1"/>
</dbReference>
<evidence type="ECO:0000313" key="4">
    <source>
        <dbReference type="Ensembl" id="ENSSHBP00005005909.1"/>
    </source>
</evidence>
<keyword evidence="5" id="KW-1185">Reference proteome</keyword>
<sequence>MYILCKLDMETTKKCKPSHWMKSQMNSSFSDDLGSITDATEEEQDDLPYDGVVGVNCKYNNSDNFNDCTCTREISGILNLACSEDNKTIKAAANYKTHTQPEEFSSHCRGAVGTMGISAEMPGSEAPFKKELPFSSFSKPDSKEHLTHSKMSNVLLRHFSKGELTSTYQLIECETIPETSLTESINDTGSKPEPSEHVKGPLAHEQWATNSADYHLEKHEEVNSGDKNENELNENRPVSKKSISSTGKCGCRQENSQLMNENKTTHIFQSMKEESTLFKRTVSPHEFKYEQGQAHYCLPDFSQVASEVKVPTRSDNINSVPTTERAKSFPISLRKSVTVNVLENRNYFNSAQVENQEESGIPELLQQLEVLTQHADTQNHSDYLRLNPKVLTQSGCPNASIAVYSGDAGLSSEVFTLHAPIPIQSTHGLSQARLQYGKIASALPAAGTVEAHCLNRSNLLPELTLGEKMTKILKDQTDQLIKKVEDFSKHMTQETLLLQDNGLALNQLKRYLDALERNYLTAREEYHNFQLQNYKDKSINVGEFDPERKLEGEIFRLGMLLEDIQEQTDDSKCNLSSLLTSYESAHSSYSLCESSVVSSIADPPERRGIENLLLSNNEGEKSQTTDVIPQTNQFSSESDKCNLCLHTLQKRGESTSRREREPLRTGLLANKHSSNITRCLSPEQKYPAEGLASHSQDTSSQKSNADEDSSMNGNTNIQEKKTGMCSLFTQRKPAYLSDSNLSSDSEDTSAYDSYNHSPSKELVNCETGSYKTFNKRSRGERRGLRCRCPTGSKDQFQLRNYKESESCARCRNRSSGSSSFSQKRLSSQKAQKNKQPHELVKRLSARQNLEAAKTCYSSTYDKNTLSHQCLPSKKSGQSKSAINIRYRNTNESNANILSSTLDHAILTANILKKATERMVQAVSEDLAKVKRKHL</sequence>
<feature type="region of interest" description="Disordered" evidence="2">
    <location>
        <begin position="615"/>
        <end position="634"/>
    </location>
</feature>
<feature type="compositionally biased region" description="Polar residues" evidence="2">
    <location>
        <begin position="624"/>
        <end position="634"/>
    </location>
</feature>
<evidence type="ECO:0000259" key="3">
    <source>
        <dbReference type="Pfam" id="PF12443"/>
    </source>
</evidence>
<dbReference type="AlphaFoldDB" id="A0A672TV42"/>
<evidence type="ECO:0000256" key="1">
    <source>
        <dbReference type="SAM" id="Coils"/>
    </source>
</evidence>
<dbReference type="GeneTree" id="ENSGT00940000154254"/>
<dbReference type="Pfam" id="PF12443">
    <property type="entry name" value="AKNA"/>
    <property type="match status" value="1"/>
</dbReference>
<dbReference type="InterPro" id="IPR022150">
    <property type="entry name" value="AKNA_dom"/>
</dbReference>
<feature type="region of interest" description="Disordered" evidence="2">
    <location>
        <begin position="810"/>
        <end position="838"/>
    </location>
</feature>
<dbReference type="Ensembl" id="ENSSHBT00005007139.1">
    <property type="protein sequence ID" value="ENSSHBP00005005909.1"/>
    <property type="gene ID" value="ENSSHBG00005005136.1"/>
</dbReference>
<dbReference type="OMA" id="EPTIHIH"/>
<name>A0A672TV42_STRHB</name>
<gene>
    <name evidence="4" type="primary">AKNAD1</name>
</gene>
<accession>A0A672TV42</accession>
<reference evidence="4" key="3">
    <citation type="submission" date="2025-09" db="UniProtKB">
        <authorList>
            <consortium name="Ensembl"/>
        </authorList>
    </citation>
    <scope>IDENTIFICATION</scope>
</reference>
<evidence type="ECO:0000313" key="5">
    <source>
        <dbReference type="Proteomes" id="UP000472266"/>
    </source>
</evidence>
<proteinExistence type="predicted"/>
<dbReference type="Proteomes" id="UP000472266">
    <property type="component" value="Chromosome 9"/>
</dbReference>
<feature type="coiled-coil region" evidence="1">
    <location>
        <begin position="505"/>
        <end position="532"/>
    </location>
</feature>
<dbReference type="CTD" id="254268"/>
<organism evidence="4 5">
    <name type="scientific">Strigops habroptila</name>
    <name type="common">Kakapo</name>
    <dbReference type="NCBI Taxonomy" id="2489341"/>
    <lineage>
        <taxon>Eukaryota</taxon>
        <taxon>Metazoa</taxon>
        <taxon>Chordata</taxon>
        <taxon>Craniata</taxon>
        <taxon>Vertebrata</taxon>
        <taxon>Euteleostomi</taxon>
        <taxon>Archelosauria</taxon>
        <taxon>Archosauria</taxon>
        <taxon>Dinosauria</taxon>
        <taxon>Saurischia</taxon>
        <taxon>Theropoda</taxon>
        <taxon>Coelurosauria</taxon>
        <taxon>Aves</taxon>
        <taxon>Neognathae</taxon>
        <taxon>Neoaves</taxon>
        <taxon>Telluraves</taxon>
        <taxon>Australaves</taxon>
        <taxon>Psittaciformes</taxon>
        <taxon>Psittacidae</taxon>
        <taxon>Strigops</taxon>
    </lineage>
</organism>
<feature type="compositionally biased region" description="Basic and acidic residues" evidence="2">
    <location>
        <begin position="220"/>
        <end position="234"/>
    </location>
</feature>
<evidence type="ECO:0000256" key="2">
    <source>
        <dbReference type="SAM" id="MobiDB-lite"/>
    </source>
</evidence>
<feature type="region of interest" description="Disordered" evidence="2">
    <location>
        <begin position="687"/>
        <end position="721"/>
    </location>
</feature>
<feature type="domain" description="AKNA" evidence="3">
    <location>
        <begin position="448"/>
        <end position="508"/>
    </location>
</feature>
<reference evidence="4" key="2">
    <citation type="submission" date="2025-08" db="UniProtKB">
        <authorList>
            <consortium name="Ensembl"/>
        </authorList>
    </citation>
    <scope>IDENTIFICATION</scope>
</reference>
<feature type="region of interest" description="Disordered" evidence="2">
    <location>
        <begin position="737"/>
        <end position="758"/>
    </location>
</feature>
<protein>
    <submittedName>
        <fullName evidence="4">AKNA domain containing 1</fullName>
    </submittedName>
</protein>
<dbReference type="PANTHER" id="PTHR21510">
    <property type="entry name" value="AKNA DOMAIN-CONTAINING PROTEIN"/>
    <property type="match status" value="1"/>
</dbReference>
<dbReference type="InParanoid" id="A0A672TV42"/>
<feature type="region of interest" description="Disordered" evidence="2">
    <location>
        <begin position="220"/>
        <end position="249"/>
    </location>
</feature>
<dbReference type="RefSeq" id="XP_030352016.1">
    <property type="nucleotide sequence ID" value="XM_030496156.1"/>
</dbReference>
<dbReference type="GeneID" id="115612173"/>
<dbReference type="InterPro" id="IPR052655">
    <property type="entry name" value="AKNA_Centrosome-Trans_reg"/>
</dbReference>
<feature type="compositionally biased region" description="Polar residues" evidence="2">
    <location>
        <begin position="693"/>
        <end position="703"/>
    </location>
</feature>